<dbReference type="AlphaFoldDB" id="A0A1G8T1E4"/>
<gene>
    <name evidence="1" type="ORF">SAMN05216605_12714</name>
</gene>
<sequence length="180" mass="20742">MANDLPPDYIEFAKQLGFSSPEQWDVTRGNLKDGWKRIHRRIVTGRSLRGTILDFVARMNSSDDHFRRKSGEVGVTRVTPVSAQVQLFEDLYPQFAPYVPPQTSVGSEHRIKKPKAPKVRKPKVKTPMFVQIGFGLVKHLPATENREGQRDSRRTHYTNRKSLKEHNLRARLVAKRITWG</sequence>
<dbReference type="EMBL" id="FNCO01000027">
    <property type="protein sequence ID" value="SDJ35234.1"/>
    <property type="molecule type" value="Genomic_DNA"/>
</dbReference>
<evidence type="ECO:0000313" key="1">
    <source>
        <dbReference type="EMBL" id="SDJ35234.1"/>
    </source>
</evidence>
<organism evidence="1 2">
    <name type="scientific">Pseudomonas abietaniphila</name>
    <dbReference type="NCBI Taxonomy" id="89065"/>
    <lineage>
        <taxon>Bacteria</taxon>
        <taxon>Pseudomonadati</taxon>
        <taxon>Pseudomonadota</taxon>
        <taxon>Gammaproteobacteria</taxon>
        <taxon>Pseudomonadales</taxon>
        <taxon>Pseudomonadaceae</taxon>
        <taxon>Pseudomonas</taxon>
    </lineage>
</organism>
<proteinExistence type="predicted"/>
<reference evidence="2" key="1">
    <citation type="submission" date="2016-10" db="EMBL/GenBank/DDBJ databases">
        <authorList>
            <person name="Varghese N."/>
            <person name="Submissions S."/>
        </authorList>
    </citation>
    <scope>NUCLEOTIDE SEQUENCE [LARGE SCALE GENOMIC DNA]</scope>
    <source>
        <strain evidence="2">ATCC 700689</strain>
    </source>
</reference>
<dbReference type="STRING" id="89065.SAMN05216605_12714"/>
<keyword evidence="2" id="KW-1185">Reference proteome</keyword>
<accession>A0A1G8T1E4</accession>
<name>A0A1G8T1E4_9PSED</name>
<evidence type="ECO:0000313" key="2">
    <source>
        <dbReference type="Proteomes" id="UP000182894"/>
    </source>
</evidence>
<dbReference type="Proteomes" id="UP000182894">
    <property type="component" value="Unassembled WGS sequence"/>
</dbReference>
<protein>
    <submittedName>
        <fullName evidence="1">Uncharacterized protein</fullName>
    </submittedName>
</protein>